<dbReference type="RefSeq" id="WP_285663982.1">
    <property type="nucleotide sequence ID" value="NZ_BSTX01000002.1"/>
</dbReference>
<feature type="domain" description="Aminoglycoside phosphotransferase" evidence="1">
    <location>
        <begin position="112"/>
        <end position="166"/>
    </location>
</feature>
<dbReference type="EMBL" id="BSTX01000002">
    <property type="protein sequence ID" value="GLZ78845.1"/>
    <property type="molecule type" value="Genomic_DNA"/>
</dbReference>
<dbReference type="SUPFAM" id="SSF56112">
    <property type="entry name" value="Protein kinase-like (PK-like)"/>
    <property type="match status" value="1"/>
</dbReference>
<evidence type="ECO:0000313" key="2">
    <source>
        <dbReference type="EMBL" id="GLZ78845.1"/>
    </source>
</evidence>
<dbReference type="Pfam" id="PF01636">
    <property type="entry name" value="APH"/>
    <property type="match status" value="1"/>
</dbReference>
<organism evidence="2 3">
    <name type="scientific">Actinorhabdospora filicis</name>
    <dbReference type="NCBI Taxonomy" id="1785913"/>
    <lineage>
        <taxon>Bacteria</taxon>
        <taxon>Bacillati</taxon>
        <taxon>Actinomycetota</taxon>
        <taxon>Actinomycetes</taxon>
        <taxon>Micromonosporales</taxon>
        <taxon>Micromonosporaceae</taxon>
        <taxon>Actinorhabdospora</taxon>
    </lineage>
</organism>
<dbReference type="AlphaFoldDB" id="A0A9W6WBL5"/>
<comment type="caution">
    <text evidence="2">The sequence shown here is derived from an EMBL/GenBank/DDBJ whole genome shotgun (WGS) entry which is preliminary data.</text>
</comment>
<name>A0A9W6WBL5_9ACTN</name>
<dbReference type="Gene3D" id="3.90.1200.10">
    <property type="match status" value="1"/>
</dbReference>
<protein>
    <submittedName>
        <fullName evidence="2">Phosphotransferase</fullName>
    </submittedName>
</protein>
<dbReference type="InterPro" id="IPR011009">
    <property type="entry name" value="Kinase-like_dom_sf"/>
</dbReference>
<accession>A0A9W6WBL5</accession>
<gene>
    <name evidence="2" type="ORF">Afil01_36520</name>
</gene>
<reference evidence="2" key="1">
    <citation type="submission" date="2023-03" db="EMBL/GenBank/DDBJ databases">
        <title>Actinorhabdospora filicis NBRC 111898.</title>
        <authorList>
            <person name="Ichikawa N."/>
            <person name="Sato H."/>
            <person name="Tonouchi N."/>
        </authorList>
    </citation>
    <scope>NUCLEOTIDE SEQUENCE</scope>
    <source>
        <strain evidence="2">NBRC 111898</strain>
    </source>
</reference>
<sequence>MSEEALAGGGVNAVSRVGDTVRRPTGRHTPAVHALLRHLEAAGFKGAPRVHGFDERGREILDHLDGRVAHPPLPGWASGDEALVAAGRLIRAFHDASVGLSGEHPWMFPAREPAEVICHGDLAPYNCVYREAIPAGLIDFDTAHPGPRVWDLAYAAYRFTPLTDPFGPEGGFDILRQTRRLGLFADAYGLDEASRGVLVETAALRLEALVEHMRARAAAGDAAFAGHIAEGHDAFYLADIAYLRANAGALSQGLGLGQ</sequence>
<evidence type="ECO:0000259" key="1">
    <source>
        <dbReference type="Pfam" id="PF01636"/>
    </source>
</evidence>
<dbReference type="InterPro" id="IPR002575">
    <property type="entry name" value="Aminoglycoside_PTrfase"/>
</dbReference>
<keyword evidence="3" id="KW-1185">Reference proteome</keyword>
<proteinExistence type="predicted"/>
<evidence type="ECO:0000313" key="3">
    <source>
        <dbReference type="Proteomes" id="UP001165079"/>
    </source>
</evidence>
<dbReference type="Proteomes" id="UP001165079">
    <property type="component" value="Unassembled WGS sequence"/>
</dbReference>